<sequence length="122" mass="13763">MDKKKFSGKKFVKGLVIGGIIGGSAALLLAPRSGKETRKKIQDEIDDTLQLIMDVKNGAEEVQANTFQLQDLAETLIPDFIEGTEKSLERFKFKSKYRLEDIKKQLAKIETEINDFSNNLNE</sequence>
<dbReference type="AlphaFoldDB" id="A0A430B6H3"/>
<keyword evidence="3" id="KW-1185">Reference proteome</keyword>
<evidence type="ECO:0000256" key="1">
    <source>
        <dbReference type="SAM" id="Phobius"/>
    </source>
</evidence>
<keyword evidence="1" id="KW-0812">Transmembrane</keyword>
<reference evidence="2 3" key="1">
    <citation type="submission" date="2017-05" db="EMBL/GenBank/DDBJ databases">
        <title>Vagococcus spp. assemblies.</title>
        <authorList>
            <person name="Gulvik C.A."/>
        </authorList>
    </citation>
    <scope>NUCLEOTIDE SEQUENCE [LARGE SCALE GENOMIC DNA]</scope>
    <source>
        <strain evidence="2 3">SS1714</strain>
    </source>
</reference>
<dbReference type="Pfam" id="PF12732">
    <property type="entry name" value="YtxH"/>
    <property type="match status" value="1"/>
</dbReference>
<dbReference type="PANTHER" id="PTHR35792">
    <property type="entry name" value="GENERAL STRESS PROTEIN"/>
    <property type="match status" value="1"/>
</dbReference>
<proteinExistence type="predicted"/>
<dbReference type="GeneID" id="95581783"/>
<comment type="caution">
    <text evidence="2">The sequence shown here is derived from an EMBL/GenBank/DDBJ whole genome shotgun (WGS) entry which is preliminary data.</text>
</comment>
<gene>
    <name evidence="2" type="ORF">CBF28_05660</name>
</gene>
<evidence type="ECO:0000313" key="2">
    <source>
        <dbReference type="EMBL" id="RSU15920.1"/>
    </source>
</evidence>
<keyword evidence="1" id="KW-1133">Transmembrane helix</keyword>
<dbReference type="RefSeq" id="WP_126792840.1">
    <property type="nucleotide sequence ID" value="NZ_CP060720.1"/>
</dbReference>
<evidence type="ECO:0008006" key="4">
    <source>
        <dbReference type="Google" id="ProtNLM"/>
    </source>
</evidence>
<dbReference type="InterPro" id="IPR052928">
    <property type="entry name" value="Desiccation-related_membrane"/>
</dbReference>
<dbReference type="PANTHER" id="PTHR35792:SF1">
    <property type="entry name" value="SLL0268 PROTEIN"/>
    <property type="match status" value="1"/>
</dbReference>
<feature type="transmembrane region" description="Helical" evidence="1">
    <location>
        <begin position="12"/>
        <end position="30"/>
    </location>
</feature>
<accession>A0A430B6H3</accession>
<name>A0A430B6H3_9ENTE</name>
<keyword evidence="1" id="KW-0472">Membrane</keyword>
<organism evidence="2 3">
    <name type="scientific">Vagococcus carniphilus</name>
    <dbReference type="NCBI Taxonomy" id="218144"/>
    <lineage>
        <taxon>Bacteria</taxon>
        <taxon>Bacillati</taxon>
        <taxon>Bacillota</taxon>
        <taxon>Bacilli</taxon>
        <taxon>Lactobacillales</taxon>
        <taxon>Enterococcaceae</taxon>
        <taxon>Vagococcus</taxon>
    </lineage>
</organism>
<dbReference type="InterPro" id="IPR024623">
    <property type="entry name" value="YtxH"/>
</dbReference>
<dbReference type="OrthoDB" id="2139646at2"/>
<dbReference type="Proteomes" id="UP000288028">
    <property type="component" value="Unassembled WGS sequence"/>
</dbReference>
<dbReference type="EMBL" id="NGKB01000004">
    <property type="protein sequence ID" value="RSU15920.1"/>
    <property type="molecule type" value="Genomic_DNA"/>
</dbReference>
<protein>
    <recommendedName>
        <fullName evidence="4">YtxH domain-containing protein</fullName>
    </recommendedName>
</protein>
<evidence type="ECO:0000313" key="3">
    <source>
        <dbReference type="Proteomes" id="UP000288028"/>
    </source>
</evidence>